<dbReference type="VEuPathDB" id="FungiDB:AB675_11616"/>
<gene>
    <name evidence="1" type="ORF">AB675_11616</name>
</gene>
<evidence type="ECO:0000313" key="2">
    <source>
        <dbReference type="Proteomes" id="UP000038010"/>
    </source>
</evidence>
<dbReference type="GeneID" id="28732360"/>
<dbReference type="Pfam" id="PF00702">
    <property type="entry name" value="Hydrolase"/>
    <property type="match status" value="1"/>
</dbReference>
<dbReference type="STRING" id="1664694.A0A0N1NXB9"/>
<accession>A0A0N1NXB9</accession>
<dbReference type="InterPro" id="IPR044924">
    <property type="entry name" value="HAD-SF_hydro_IA_REG-2-like_cap"/>
</dbReference>
<dbReference type="InterPro" id="IPR051828">
    <property type="entry name" value="HAD-like_hydrolase_domain"/>
</dbReference>
<dbReference type="EMBL" id="LFJN01000054">
    <property type="protein sequence ID" value="KPI34636.1"/>
    <property type="molecule type" value="Genomic_DNA"/>
</dbReference>
<evidence type="ECO:0008006" key="3">
    <source>
        <dbReference type="Google" id="ProtNLM"/>
    </source>
</evidence>
<sequence>MTSVKRVFRGSYLSFDALGTLFDFKEPIATQYLKVARRCGVTAPIAESDLQQAFKTAYKQISLSWPNYGKGSKIVDSPETWWQILVHSTFRRLLPVESIPTELGSETYQHFASGAAYQLRPGVLSMFEKLRGSRGELANSSWMTCVISNSDPRVSAILRDLGLKVGEGPPGPPAMYDPENDIDFVCTSYEASSEKPDAAIFWNAKESMAALVGVPLDELVADRTSTEGVRWIHVGDDFKKDCVGASEAGLIPVYLCPGGVMPGSQSEVAALGGLAVQIFEEVADYLRLK</sequence>
<dbReference type="Gene3D" id="1.10.150.720">
    <property type="entry name" value="Haloacid dehalogenase-like hydrolase"/>
    <property type="match status" value="1"/>
</dbReference>
<comment type="caution">
    <text evidence="1">The sequence shown here is derived from an EMBL/GenBank/DDBJ whole genome shotgun (WGS) entry which is preliminary data.</text>
</comment>
<evidence type="ECO:0000313" key="1">
    <source>
        <dbReference type="EMBL" id="KPI34636.1"/>
    </source>
</evidence>
<dbReference type="AlphaFoldDB" id="A0A0N1NXB9"/>
<dbReference type="Gene3D" id="3.40.50.1000">
    <property type="entry name" value="HAD superfamily/HAD-like"/>
    <property type="match status" value="1"/>
</dbReference>
<dbReference type="RefSeq" id="XP_017994599.1">
    <property type="nucleotide sequence ID" value="XM_018140479.1"/>
</dbReference>
<dbReference type="OrthoDB" id="444127at2759"/>
<dbReference type="GO" id="GO:0005634">
    <property type="term" value="C:nucleus"/>
    <property type="evidence" value="ECO:0007669"/>
    <property type="project" value="TreeGrafter"/>
</dbReference>
<organism evidence="1 2">
    <name type="scientific">Cyphellophora attinorum</name>
    <dbReference type="NCBI Taxonomy" id="1664694"/>
    <lineage>
        <taxon>Eukaryota</taxon>
        <taxon>Fungi</taxon>
        <taxon>Dikarya</taxon>
        <taxon>Ascomycota</taxon>
        <taxon>Pezizomycotina</taxon>
        <taxon>Eurotiomycetes</taxon>
        <taxon>Chaetothyriomycetidae</taxon>
        <taxon>Chaetothyriales</taxon>
        <taxon>Cyphellophoraceae</taxon>
        <taxon>Cyphellophora</taxon>
    </lineage>
</organism>
<dbReference type="InterPro" id="IPR036412">
    <property type="entry name" value="HAD-like_sf"/>
</dbReference>
<dbReference type="SUPFAM" id="SSF56784">
    <property type="entry name" value="HAD-like"/>
    <property type="match status" value="1"/>
</dbReference>
<protein>
    <recommendedName>
        <fullName evidence="3">Haloacid dehalogenase-like hydrolase domain-containing protein 3</fullName>
    </recommendedName>
</protein>
<dbReference type="PANTHER" id="PTHR46191:SF2">
    <property type="entry name" value="HALOACID DEHALOGENASE-LIKE HYDROLASE DOMAIN-CONTAINING PROTEIN 3"/>
    <property type="match status" value="1"/>
</dbReference>
<reference evidence="1 2" key="1">
    <citation type="submission" date="2015-06" db="EMBL/GenBank/DDBJ databases">
        <title>Draft genome of the ant-associated black yeast Phialophora attae CBS 131958.</title>
        <authorList>
            <person name="Moreno L.F."/>
            <person name="Stielow B.J."/>
            <person name="de Hoog S."/>
            <person name="Vicente V.A."/>
            <person name="Weiss V.A."/>
            <person name="de Vries M."/>
            <person name="Cruz L.M."/>
            <person name="Souza E.M."/>
        </authorList>
    </citation>
    <scope>NUCLEOTIDE SEQUENCE [LARGE SCALE GENOMIC DNA]</scope>
    <source>
        <strain evidence="1 2">CBS 131958</strain>
    </source>
</reference>
<dbReference type="InterPro" id="IPR023214">
    <property type="entry name" value="HAD_sf"/>
</dbReference>
<dbReference type="PANTHER" id="PTHR46191">
    <property type="match status" value="1"/>
</dbReference>
<name>A0A0N1NXB9_9EURO</name>
<dbReference type="Proteomes" id="UP000038010">
    <property type="component" value="Unassembled WGS sequence"/>
</dbReference>
<keyword evidence="2" id="KW-1185">Reference proteome</keyword>
<proteinExistence type="predicted"/>